<evidence type="ECO:0000256" key="4">
    <source>
        <dbReference type="ARBA" id="ARBA00022806"/>
    </source>
</evidence>
<dbReference type="GeneID" id="25565627"/>
<dbReference type="InterPro" id="IPR036388">
    <property type="entry name" value="WH-like_DNA-bd_sf"/>
</dbReference>
<dbReference type="SMART" id="SM00487">
    <property type="entry name" value="DEXDc"/>
    <property type="match status" value="2"/>
</dbReference>
<keyword evidence="1" id="KW-0677">Repeat</keyword>
<dbReference type="eggNOG" id="KOG0952">
    <property type="taxonomic scope" value="Eukaryota"/>
</dbReference>
<evidence type="ECO:0000259" key="7">
    <source>
        <dbReference type="PROSITE" id="PS51192"/>
    </source>
</evidence>
<dbReference type="FunFam" id="3.40.50.300:FF:000062">
    <property type="entry name" value="U5 small nuclear ribonucleoprotein helicase"/>
    <property type="match status" value="1"/>
</dbReference>
<dbReference type="InterPro" id="IPR014756">
    <property type="entry name" value="Ig_E-set"/>
</dbReference>
<gene>
    <name evidence="9" type="ORF">AMSG_06472</name>
</gene>
<keyword evidence="10" id="KW-1185">Reference proteome</keyword>
<dbReference type="FunFam" id="2.60.40.150:FF:000113">
    <property type="entry name" value="activating signal cointegrator 1 complex subunit 3"/>
    <property type="match status" value="1"/>
</dbReference>
<evidence type="ECO:0000256" key="1">
    <source>
        <dbReference type="ARBA" id="ARBA00022737"/>
    </source>
</evidence>
<dbReference type="Gene3D" id="2.60.40.150">
    <property type="entry name" value="C2 domain"/>
    <property type="match status" value="2"/>
</dbReference>
<dbReference type="Gene3D" id="3.40.50.300">
    <property type="entry name" value="P-loop containing nucleotide triphosphate hydrolases"/>
    <property type="match status" value="4"/>
</dbReference>
<dbReference type="InterPro" id="IPR035892">
    <property type="entry name" value="C2_domain_sf"/>
</dbReference>
<dbReference type="SUPFAM" id="SSF81296">
    <property type="entry name" value="E set domains"/>
    <property type="match status" value="1"/>
</dbReference>
<dbReference type="FunFam" id="1.10.3380.10:FF:000002">
    <property type="entry name" value="Activating signal cointegrator 1 complex subunit 3"/>
    <property type="match status" value="1"/>
</dbReference>
<dbReference type="GO" id="GO:0004386">
    <property type="term" value="F:helicase activity"/>
    <property type="evidence" value="ECO:0007669"/>
    <property type="project" value="UniProtKB-KW"/>
</dbReference>
<evidence type="ECO:0000256" key="2">
    <source>
        <dbReference type="ARBA" id="ARBA00022741"/>
    </source>
</evidence>
<dbReference type="SUPFAM" id="SSF46785">
    <property type="entry name" value="Winged helix' DNA-binding domain"/>
    <property type="match status" value="2"/>
</dbReference>
<feature type="domain" description="Helicase ATP-binding" evidence="7">
    <location>
        <begin position="1446"/>
        <end position="1621"/>
    </location>
</feature>
<dbReference type="Pfam" id="PF23445">
    <property type="entry name" value="WHD_SNRNP200"/>
    <property type="match status" value="2"/>
</dbReference>
<dbReference type="SUPFAM" id="SSF158702">
    <property type="entry name" value="Sec63 N-terminal domain-like"/>
    <property type="match status" value="2"/>
</dbReference>
<dbReference type="FunFam" id="3.40.50.300:FF:000198">
    <property type="entry name" value="Activating signal cointegrator 1 complex subunit"/>
    <property type="match status" value="1"/>
</dbReference>
<protein>
    <submittedName>
        <fullName evidence="9">Activating signal cointegrator 1 complex subunit 3</fullName>
    </submittedName>
</protein>
<evidence type="ECO:0000313" key="9">
    <source>
        <dbReference type="EMBL" id="KNC51125.1"/>
    </source>
</evidence>
<dbReference type="SMART" id="SM00973">
    <property type="entry name" value="Sec63"/>
    <property type="match status" value="2"/>
</dbReference>
<reference evidence="9 10" key="1">
    <citation type="submission" date="2010-05" db="EMBL/GenBank/DDBJ databases">
        <title>The Genome Sequence of Thecamonas trahens ATCC 50062.</title>
        <authorList>
            <consortium name="The Broad Institute Genome Sequencing Platform"/>
            <person name="Russ C."/>
            <person name="Cuomo C."/>
            <person name="Shea T."/>
            <person name="Young S.K."/>
            <person name="Zeng Q."/>
            <person name="Koehrsen M."/>
            <person name="Haas B."/>
            <person name="Borodovsky M."/>
            <person name="Guigo R."/>
            <person name="Alvarado L."/>
            <person name="Berlin A."/>
            <person name="Bochicchio J."/>
            <person name="Borenstein D."/>
            <person name="Chapman S."/>
            <person name="Chen Z."/>
            <person name="Freedman E."/>
            <person name="Gellesch M."/>
            <person name="Goldberg J."/>
            <person name="Griggs A."/>
            <person name="Gujja S."/>
            <person name="Heilman E."/>
            <person name="Heiman D."/>
            <person name="Hepburn T."/>
            <person name="Howarth C."/>
            <person name="Jen D."/>
            <person name="Larson L."/>
            <person name="Mehta T."/>
            <person name="Park D."/>
            <person name="Pearson M."/>
            <person name="Roberts A."/>
            <person name="Saif S."/>
            <person name="Shenoy N."/>
            <person name="Sisk P."/>
            <person name="Stolte C."/>
            <person name="Sykes S."/>
            <person name="Thomson T."/>
            <person name="Walk T."/>
            <person name="White J."/>
            <person name="Yandava C."/>
            <person name="Burger G."/>
            <person name="Gray M.W."/>
            <person name="Holland P.W.H."/>
            <person name="King N."/>
            <person name="Lang F.B.F."/>
            <person name="Roger A.J."/>
            <person name="Ruiz-Trillo I."/>
            <person name="Lander E."/>
            <person name="Nusbaum C."/>
        </authorList>
    </citation>
    <scope>NUCLEOTIDE SEQUENCE [LARGE SCALE GENOMIC DNA]</scope>
    <source>
        <strain evidence="9 10">ATCC 50062</strain>
    </source>
</reference>
<dbReference type="GO" id="GO:0016787">
    <property type="term" value="F:hydrolase activity"/>
    <property type="evidence" value="ECO:0007669"/>
    <property type="project" value="UniProtKB-KW"/>
</dbReference>
<dbReference type="OMA" id="MCSATEF"/>
<dbReference type="Gene3D" id="1.10.150.20">
    <property type="entry name" value="5' to 3' exonuclease, C-terminal subdomain"/>
    <property type="match status" value="1"/>
</dbReference>
<dbReference type="InterPro" id="IPR036390">
    <property type="entry name" value="WH_DNA-bd_sf"/>
</dbReference>
<dbReference type="InterPro" id="IPR003593">
    <property type="entry name" value="AAA+_ATPase"/>
</dbReference>
<dbReference type="SUPFAM" id="SSF52540">
    <property type="entry name" value="P-loop containing nucleoside triphosphate hydrolases"/>
    <property type="match status" value="4"/>
</dbReference>
<dbReference type="PIRSF" id="PIRSF039073">
    <property type="entry name" value="BRR2"/>
    <property type="match status" value="1"/>
</dbReference>
<dbReference type="SMART" id="SM00382">
    <property type="entry name" value="AAA"/>
    <property type="match status" value="2"/>
</dbReference>
<dbReference type="Pfam" id="PF02889">
    <property type="entry name" value="Sec63"/>
    <property type="match status" value="2"/>
</dbReference>
<dbReference type="PROSITE" id="PS51194">
    <property type="entry name" value="HELICASE_CTER"/>
    <property type="match status" value="1"/>
</dbReference>
<dbReference type="FunFam" id="3.40.50.300:FF:000102">
    <property type="entry name" value="RNA helicase, activating signal cointegrator 1"/>
    <property type="match status" value="1"/>
</dbReference>
<dbReference type="GO" id="GO:0005524">
    <property type="term" value="F:ATP binding"/>
    <property type="evidence" value="ECO:0007669"/>
    <property type="project" value="UniProtKB-KW"/>
</dbReference>
<dbReference type="InterPro" id="IPR057842">
    <property type="entry name" value="WH_MER3"/>
</dbReference>
<dbReference type="SMART" id="SM00490">
    <property type="entry name" value="HELICc"/>
    <property type="match status" value="2"/>
</dbReference>
<feature type="region of interest" description="Disordered" evidence="6">
    <location>
        <begin position="294"/>
        <end position="318"/>
    </location>
</feature>
<dbReference type="Pfam" id="PF00270">
    <property type="entry name" value="DEAD"/>
    <property type="match status" value="2"/>
</dbReference>
<dbReference type="RefSeq" id="XP_013756333.1">
    <property type="nucleotide sequence ID" value="XM_013900879.1"/>
</dbReference>
<dbReference type="PANTHER" id="PTHR47961">
    <property type="entry name" value="DNA POLYMERASE THETA, PUTATIVE (AFU_ORTHOLOGUE AFUA_1G05260)-RELATED"/>
    <property type="match status" value="1"/>
</dbReference>
<dbReference type="InterPro" id="IPR014001">
    <property type="entry name" value="Helicase_ATP-bd"/>
</dbReference>
<dbReference type="InterPro" id="IPR001650">
    <property type="entry name" value="Helicase_C-like"/>
</dbReference>
<keyword evidence="4" id="KW-0347">Helicase</keyword>
<accession>A0A0L0DG16</accession>
<feature type="domain" description="Helicase ATP-binding" evidence="7">
    <location>
        <begin position="595"/>
        <end position="778"/>
    </location>
</feature>
<evidence type="ECO:0000256" key="5">
    <source>
        <dbReference type="ARBA" id="ARBA00022840"/>
    </source>
</evidence>
<dbReference type="EMBL" id="GL349465">
    <property type="protein sequence ID" value="KNC51125.1"/>
    <property type="molecule type" value="Genomic_DNA"/>
</dbReference>
<dbReference type="FunFam" id="1.10.10.10:FF:000012">
    <property type="entry name" value="U5 small nuclear ribonucleoprotein helicase"/>
    <property type="match status" value="1"/>
</dbReference>
<dbReference type="GO" id="GO:0180022">
    <property type="term" value="C:RQC-trigger complex"/>
    <property type="evidence" value="ECO:0007669"/>
    <property type="project" value="UniProtKB-ARBA"/>
</dbReference>
<dbReference type="PANTHER" id="PTHR47961:SF6">
    <property type="entry name" value="DNA-DIRECTED DNA POLYMERASE"/>
    <property type="match status" value="1"/>
</dbReference>
<sequence>MSRVALERFAPRLSHRLRVETTPYGATFALTAAAERAYAVVTSRRNGGGSGGSRAGGSNSGMRAATAAEWPEMAKSIKREPDAETRDRMRRLFSRLVAMVAELAPTPPDGSSPDAAAVAMAKELFDALAPDEDELAAGRKEAKAKIAVKKERAEAAAAARFADSDADPEQVAAAVADAGRKIEEIVARRPFVLDQETKVAQRKVLAELIGREVETALATELSVVARKLALWIADVRDVYYGSMTKAEIRAEAEAETRAKMAAARAQEPFGSGVAIDAAVLPPLTPLPLHKARYPRSEVRPEPVRSSAPAPARAAARESDARAVAASASSMAGAPAGKDAAWLREQCARVAAANDVGTSGDELAMAVHEVLAKNNDATALQSHLFELLGMNGLDLIPELIGSRDELVANWLSMEESDAALAARLDAMDAAVAADAAVFDLAGLTGGSNNPHGAGFTITSAAAKAAAKERRRIERRRTRQAESNANSLGGSGGVSSKAYTAEAIEARRQAKLAAARARPAISGSGSLVGAAPVNRGMPSNATEEKTKEYRRVHVPAARASPPGAGERLIPISEFEPWARLAFKGYKSLNRIQSAVFEAAYRRNENLLICAPTGAGKTNVALMTILHQVGVHMDDAGVIRRANFKIVYVAPMKALASEVVASFSKRLRPLGLVVKELTGDMQLTRRELMETQMIVTTPEKWDVITRKSGDMALTALVKLLIFDEVHLLHDDRGPVIESLVARSLRQVEATQSMIRIVGLSATLPNYKDVAHFLGVNERTGLFHFDASYRPVPLEQTFIGVREKDRFRSVRIMNRIAYEEAHAAVAAGFQVLVFVHARKDTFNTAEAMINEAARAGTSEVFLPAETQAVREMAKRVSKSKNAQLQELFSHGFGCHHAGMLRPDRNLAEKLFEGGFIKVMTCTATLAWGVNLPAQTVIIKGTQVYNADAGGFRPLSMLDVNQIFGRAGRPQYEATGSAIMITSSDEMPDYLRKLTHQLPIESRFMERLPTNLNAEIVLGTVTNVAEAISWLRYTYLYVRMIRNPLVYGIPHEDLLADPSLFLRMEQLIVDAARRLDACRMIRYDERTTNFYVTDYGRTASHYYIECASMEHVNKALRPGLDLPAVLVLLAKCAEFEQIKVRADEAGELATLAAKFCPVKLPRGLAKDDPTFKVLVLLQTHISGGRPRTFSLISDTYYVTQNGSRLVRGLFDMSLKRGFVDLADMFLTLGKSIEKRLWVSDHPLRQFRQLRDDVVQRLEETELGLDALADMGAAEIGAMIHMHNAGAAVARAVGQFPHLALEASVHPVTASILRVKLFITPAFQWADRVHGGLSRWWIWVQDADSSHIYHSEMWALDKRRASAGETAELEFTVPLVEPRPSQYFVRAISDDWLGAEVYLPLELDGLVLPDRRPPHTPLLDLVPLATSALSNLAFEALYPFSHFNPIQTQAFHTLYHTDTNVLLGAPTGSGKTICAELAMLRLFSTAPNATVVYVAPLKALVRERMVAWRKGLCSKLGKSIVELTGDVTPDARSLARADIVITTPEKWDGVSRNWKQRPYVRKVGLVVIDEIHLLGADRGPILEVIVSRMNYIAQQTSAAIRIVGLSTALANATDLADWLGIEHNAGLYNFRPSVRPVPLEVHIAGFPGKHYCPRMATMNKPTYDAIMTHSPSAPALVFVSSRRQTRLTAQALISACASAANPHQFLGKPFDEMEAVAELVYDSALASCLRYGIGMHHAGLKRSDKDIVEQLFADGSIQVLGTQFYDAKVGRYVDFPITDVLQMMGRAGRPQFDTSGIAVVLVAESKKNFYKKFLYEPFPVESSLLTQLHDHLNAEVVGGTISSPQDAMDYLTWTFLFRRLAANPSYYGLEDTSEEGMAAFLSDVVARHLDELEEAQCVALSELDNGESLVEATPLGRIASYYYLHYTTMGHLAEAITDSVSMDEAASILADATEFAELPVRHNEDALNAELAKDLPWPTEGYEWDDPHAKAFILLQAHMGGFPLPISDYITDLKSILDQSARVLQAMVDVAAQAGYLATALTTMRLAQGIVQARFPHDSSLLQLPGVKPSAVESGPARCMTMGQLQALSGDALTARLQELGLGGGKLKEARRVVSAYLPKVAVKAWIKAGGKKRGKGGSGRVGVDSLAKLKVSISMAPRSKRNANKAYAPRFPRPVREGWWIVVGLDDEILALKRVGGLRHKLATELEFYTPDVPGDYTLTVHLVSDCYMGLDQCVEVSMVVA</sequence>
<dbReference type="FunFam" id="2.60.40.150:FF:000004">
    <property type="entry name" value="RNA helicase, activating signal cointegrator 1"/>
    <property type="match status" value="1"/>
</dbReference>
<feature type="region of interest" description="Disordered" evidence="6">
    <location>
        <begin position="470"/>
        <end position="491"/>
    </location>
</feature>
<evidence type="ECO:0000256" key="3">
    <source>
        <dbReference type="ARBA" id="ARBA00022801"/>
    </source>
</evidence>
<dbReference type="OrthoDB" id="5575at2759"/>
<name>A0A0L0DG16_THETB</name>
<feature type="region of interest" description="Disordered" evidence="6">
    <location>
        <begin position="43"/>
        <end position="85"/>
    </location>
</feature>
<evidence type="ECO:0000313" key="10">
    <source>
        <dbReference type="Proteomes" id="UP000054408"/>
    </source>
</evidence>
<proteinExistence type="predicted"/>
<feature type="domain" description="Helicase C-terminal" evidence="8">
    <location>
        <begin position="813"/>
        <end position="1011"/>
    </location>
</feature>
<dbReference type="Gene3D" id="1.10.10.10">
    <property type="entry name" value="Winged helix-like DNA-binding domain superfamily/Winged helix DNA-binding domain"/>
    <property type="match status" value="2"/>
</dbReference>
<dbReference type="InterPro" id="IPR011545">
    <property type="entry name" value="DEAD/DEAH_box_helicase_dom"/>
</dbReference>
<dbReference type="InterPro" id="IPR050474">
    <property type="entry name" value="Hel308_SKI2-like"/>
</dbReference>
<feature type="compositionally biased region" description="Low complexity" evidence="6">
    <location>
        <begin position="303"/>
        <end position="313"/>
    </location>
</feature>
<dbReference type="CDD" id="cd18795">
    <property type="entry name" value="SF2_C_Ski2"/>
    <property type="match status" value="2"/>
</dbReference>
<dbReference type="FunFam" id="1.10.10.10:FF:000024">
    <property type="entry name" value="U5 small nuclear ribonucleoprotein helicase"/>
    <property type="match status" value="1"/>
</dbReference>
<organism evidence="9 10">
    <name type="scientific">Thecamonas trahens ATCC 50062</name>
    <dbReference type="NCBI Taxonomy" id="461836"/>
    <lineage>
        <taxon>Eukaryota</taxon>
        <taxon>Apusozoa</taxon>
        <taxon>Apusomonadida</taxon>
        <taxon>Apusomonadidae</taxon>
        <taxon>Thecamonas</taxon>
    </lineage>
</organism>
<dbReference type="PROSITE" id="PS51192">
    <property type="entry name" value="HELICASE_ATP_BIND_1"/>
    <property type="match status" value="2"/>
</dbReference>
<dbReference type="InterPro" id="IPR004179">
    <property type="entry name" value="Sec63-dom"/>
</dbReference>
<feature type="compositionally biased region" description="Basic and acidic residues" evidence="6">
    <location>
        <begin position="75"/>
        <end position="85"/>
    </location>
</feature>
<dbReference type="InterPro" id="IPR027417">
    <property type="entry name" value="P-loop_NTPase"/>
</dbReference>
<keyword evidence="3" id="KW-0378">Hydrolase</keyword>
<dbReference type="GO" id="GO:0003676">
    <property type="term" value="F:nucleic acid binding"/>
    <property type="evidence" value="ECO:0007669"/>
    <property type="project" value="InterPro"/>
</dbReference>
<evidence type="ECO:0000256" key="6">
    <source>
        <dbReference type="SAM" id="MobiDB-lite"/>
    </source>
</evidence>
<feature type="compositionally biased region" description="Gly residues" evidence="6">
    <location>
        <begin position="46"/>
        <end position="59"/>
    </location>
</feature>
<dbReference type="STRING" id="461836.A0A0L0DG16"/>
<evidence type="ECO:0000259" key="8">
    <source>
        <dbReference type="PROSITE" id="PS51194"/>
    </source>
</evidence>
<dbReference type="Proteomes" id="UP000054408">
    <property type="component" value="Unassembled WGS sequence"/>
</dbReference>
<keyword evidence="5" id="KW-0067">ATP-binding</keyword>
<dbReference type="Gene3D" id="1.10.3380.10">
    <property type="entry name" value="Sec63 N-terminal domain-like domain"/>
    <property type="match status" value="2"/>
</dbReference>
<keyword evidence="2" id="KW-0547">Nucleotide-binding</keyword>